<dbReference type="Pfam" id="PF01152">
    <property type="entry name" value="Bac_globin"/>
    <property type="match status" value="1"/>
</dbReference>
<dbReference type="InterPro" id="IPR012292">
    <property type="entry name" value="Globin/Proto"/>
</dbReference>
<evidence type="ECO:0000313" key="7">
    <source>
        <dbReference type="Proteomes" id="UP000015462"/>
    </source>
</evidence>
<reference evidence="6 7" key="1">
    <citation type="journal article" date="2013" name="Genome Announc.">
        <title>Genome Sequence of the Pyrene- and Fluoranthene-Degrading Bacterium Cycloclasticus sp. Strain PY97M.</title>
        <authorList>
            <person name="Cui Z."/>
            <person name="Xu G."/>
            <person name="Li Q."/>
            <person name="Gao W."/>
            <person name="Zheng L."/>
        </authorList>
    </citation>
    <scope>NUCLEOTIDE SEQUENCE [LARGE SCALE GENOMIC DNA]</scope>
    <source>
        <strain evidence="6 7">PY97M</strain>
    </source>
</reference>
<evidence type="ECO:0008006" key="8">
    <source>
        <dbReference type="Google" id="ProtNLM"/>
    </source>
</evidence>
<sequence>MSEANQTSEQQTTMYDWIGGEEGVRKLVNRFYDIMDSDEEAKTIRAMHKDDLTNIRDGLFEYLSGWLGGPPLYVAKHGSPCITKQHKPFKIDQQASNAWMHCMQQAMKDVDIDEKYRDMLTPAFQRICDTLMNHH</sequence>
<keyword evidence="2" id="KW-0349">Heme</keyword>
<dbReference type="Gene3D" id="1.10.490.10">
    <property type="entry name" value="Globins"/>
    <property type="match status" value="1"/>
</dbReference>
<dbReference type="PANTHER" id="PTHR47366:SF1">
    <property type="entry name" value="TWO-ON-TWO HEMOGLOBIN-3"/>
    <property type="match status" value="1"/>
</dbReference>
<gene>
    <name evidence="6" type="ORF">L196_11153</name>
</gene>
<dbReference type="GO" id="GO:0005344">
    <property type="term" value="F:oxygen carrier activity"/>
    <property type="evidence" value="ECO:0007669"/>
    <property type="project" value="InterPro"/>
</dbReference>
<dbReference type="GO" id="GO:0019825">
    <property type="term" value="F:oxygen binding"/>
    <property type="evidence" value="ECO:0007669"/>
    <property type="project" value="InterPro"/>
</dbReference>
<comment type="similarity">
    <text evidence="5">Belongs to the truncated hemoglobin family. Group II subfamily.</text>
</comment>
<dbReference type="GO" id="GO:0046872">
    <property type="term" value="F:metal ion binding"/>
    <property type="evidence" value="ECO:0007669"/>
    <property type="project" value="UniProtKB-KW"/>
</dbReference>
<dbReference type="CDD" id="cd14773">
    <property type="entry name" value="TrHb2_PhHbO-like_O"/>
    <property type="match status" value="1"/>
</dbReference>
<evidence type="ECO:0000313" key="6">
    <source>
        <dbReference type="EMBL" id="EPD12178.1"/>
    </source>
</evidence>
<dbReference type="GO" id="GO:0020037">
    <property type="term" value="F:heme binding"/>
    <property type="evidence" value="ECO:0007669"/>
    <property type="project" value="InterPro"/>
</dbReference>
<organism evidence="6 7">
    <name type="scientific">Cycloclasticus pugetii</name>
    <dbReference type="NCBI Taxonomy" id="34068"/>
    <lineage>
        <taxon>Bacteria</taxon>
        <taxon>Pseudomonadati</taxon>
        <taxon>Pseudomonadota</taxon>
        <taxon>Gammaproteobacteria</taxon>
        <taxon>Thiotrichales</taxon>
        <taxon>Piscirickettsiaceae</taxon>
        <taxon>Cycloclasticus</taxon>
    </lineage>
</organism>
<protein>
    <recommendedName>
        <fullName evidence="8">Hemoglobin</fullName>
    </recommendedName>
</protein>
<proteinExistence type="inferred from homology"/>
<dbReference type="InterPro" id="IPR001486">
    <property type="entry name" value="Hemoglobin_trunc"/>
</dbReference>
<keyword evidence="4" id="KW-0408">Iron</keyword>
<name>A0AB33YYY6_9GAMM</name>
<dbReference type="PANTHER" id="PTHR47366">
    <property type="entry name" value="TWO-ON-TWO HEMOGLOBIN-3"/>
    <property type="match status" value="1"/>
</dbReference>
<keyword evidence="3" id="KW-0479">Metal-binding</keyword>
<evidence type="ECO:0000256" key="3">
    <source>
        <dbReference type="ARBA" id="ARBA00022723"/>
    </source>
</evidence>
<dbReference type="Proteomes" id="UP000015462">
    <property type="component" value="Unassembled WGS sequence"/>
</dbReference>
<dbReference type="SUPFAM" id="SSF46458">
    <property type="entry name" value="Globin-like"/>
    <property type="match status" value="1"/>
</dbReference>
<comment type="caution">
    <text evidence="6">The sequence shown here is derived from an EMBL/GenBank/DDBJ whole genome shotgun (WGS) entry which is preliminary data.</text>
</comment>
<dbReference type="InterPro" id="IPR044203">
    <property type="entry name" value="GlbO/GLB3-like"/>
</dbReference>
<evidence type="ECO:0000256" key="1">
    <source>
        <dbReference type="ARBA" id="ARBA00022448"/>
    </source>
</evidence>
<accession>A0AB33YYY6</accession>
<evidence type="ECO:0000256" key="2">
    <source>
        <dbReference type="ARBA" id="ARBA00022617"/>
    </source>
</evidence>
<dbReference type="EMBL" id="ASHL01000013">
    <property type="protein sequence ID" value="EPD12178.1"/>
    <property type="molecule type" value="Genomic_DNA"/>
</dbReference>
<dbReference type="AlphaFoldDB" id="A0AB33YYY6"/>
<evidence type="ECO:0000256" key="4">
    <source>
        <dbReference type="ARBA" id="ARBA00023004"/>
    </source>
</evidence>
<evidence type="ECO:0000256" key="5">
    <source>
        <dbReference type="ARBA" id="ARBA00034496"/>
    </source>
</evidence>
<dbReference type="InterPro" id="IPR009050">
    <property type="entry name" value="Globin-like_sf"/>
</dbReference>
<keyword evidence="7" id="KW-1185">Reference proteome</keyword>
<dbReference type="RefSeq" id="WP_016391029.1">
    <property type="nucleotide sequence ID" value="NZ_KE646812.1"/>
</dbReference>
<keyword evidence="1" id="KW-0813">Transport</keyword>